<comment type="caution">
    <text evidence="2">The sequence shown here is derived from an EMBL/GenBank/DDBJ whole genome shotgun (WGS) entry which is preliminary data.</text>
</comment>
<feature type="transmembrane region" description="Helical" evidence="1">
    <location>
        <begin position="160"/>
        <end position="178"/>
    </location>
</feature>
<feature type="transmembrane region" description="Helical" evidence="1">
    <location>
        <begin position="83"/>
        <end position="105"/>
    </location>
</feature>
<feature type="transmembrane region" description="Helical" evidence="1">
    <location>
        <begin position="43"/>
        <end position="63"/>
    </location>
</feature>
<evidence type="ECO:0000313" key="3">
    <source>
        <dbReference type="Proteomes" id="UP000034078"/>
    </source>
</evidence>
<organism evidence="2 3">
    <name type="scientific">Candidatus Collierbacteria bacterium GW2011_GWB2_45_17</name>
    <dbReference type="NCBI Taxonomy" id="1618388"/>
    <lineage>
        <taxon>Bacteria</taxon>
        <taxon>Candidatus Collieribacteriota</taxon>
    </lineage>
</organism>
<name>A0A837IF54_9BACT</name>
<dbReference type="Proteomes" id="UP000034078">
    <property type="component" value="Unassembled WGS sequence"/>
</dbReference>
<reference evidence="2 3" key="1">
    <citation type="journal article" date="2015" name="Nature">
        <title>rRNA introns, odd ribosomes, and small enigmatic genomes across a large radiation of phyla.</title>
        <authorList>
            <person name="Brown C.T."/>
            <person name="Hug L.A."/>
            <person name="Thomas B.C."/>
            <person name="Sharon I."/>
            <person name="Castelle C.J."/>
            <person name="Singh A."/>
            <person name="Wilkins M.J."/>
            <person name="Williams K.H."/>
            <person name="Banfield J.F."/>
        </authorList>
    </citation>
    <scope>NUCLEOTIDE SEQUENCE [LARGE SCALE GENOMIC DNA]</scope>
</reference>
<dbReference type="AlphaFoldDB" id="A0A837IF54"/>
<sequence length="179" mass="19557">MSRVTTFEGHGISAIVGNIVLAVIPLIFIFLAEFSIGIGVHWVFLVICTFSIILFPHQTYLFFEAKHLIDKNGLVDNLNLTKVAVFGSLSLLGLALQVITLIRLINLFNFGIYGSLAVIPLSLVASLGACLGLTDLSLFQGFWPPLLFKHLKLVFKNSDLTALCLGTTILLALLILLFL</sequence>
<accession>A0A837IF54</accession>
<feature type="transmembrane region" description="Helical" evidence="1">
    <location>
        <begin position="117"/>
        <end position="140"/>
    </location>
</feature>
<evidence type="ECO:0000256" key="1">
    <source>
        <dbReference type="SAM" id="Phobius"/>
    </source>
</evidence>
<keyword evidence="1" id="KW-0812">Transmembrane</keyword>
<proteinExistence type="predicted"/>
<keyword evidence="1" id="KW-1133">Transmembrane helix</keyword>
<evidence type="ECO:0000313" key="2">
    <source>
        <dbReference type="EMBL" id="KKU01003.1"/>
    </source>
</evidence>
<dbReference type="EMBL" id="LCKO01000003">
    <property type="protein sequence ID" value="KKU01003.1"/>
    <property type="molecule type" value="Genomic_DNA"/>
</dbReference>
<gene>
    <name evidence="2" type="ORF">UX01_C0003G0056</name>
</gene>
<protein>
    <submittedName>
        <fullName evidence="2">Uncharacterized protein</fullName>
    </submittedName>
</protein>
<feature type="transmembrane region" description="Helical" evidence="1">
    <location>
        <begin position="12"/>
        <end position="31"/>
    </location>
</feature>
<keyword evidence="1" id="KW-0472">Membrane</keyword>